<evidence type="ECO:0000313" key="2">
    <source>
        <dbReference type="Proteomes" id="UP000250078"/>
    </source>
</evidence>
<feature type="non-terminal residue" evidence="1">
    <location>
        <position position="206"/>
    </location>
</feature>
<organism evidence="1 2">
    <name type="scientific">Cenococcum geophilum 1.58</name>
    <dbReference type="NCBI Taxonomy" id="794803"/>
    <lineage>
        <taxon>Eukaryota</taxon>
        <taxon>Fungi</taxon>
        <taxon>Dikarya</taxon>
        <taxon>Ascomycota</taxon>
        <taxon>Pezizomycotina</taxon>
        <taxon>Dothideomycetes</taxon>
        <taxon>Pleosporomycetidae</taxon>
        <taxon>Gloniales</taxon>
        <taxon>Gloniaceae</taxon>
        <taxon>Cenococcum</taxon>
    </lineage>
</organism>
<dbReference type="Proteomes" id="UP000250078">
    <property type="component" value="Unassembled WGS sequence"/>
</dbReference>
<keyword evidence="2" id="KW-1185">Reference proteome</keyword>
<proteinExistence type="predicted"/>
<sequence length="206" mass="23241">DPLAQVSPLPIQYRDFSAWQKQPEQVAEHQLQLEYWTKQLADSTPAELLADRLRPAVLSGQAGAVPLVIEGQVYDRLRAFCRAHQTTSFTVLLAAFRAAHYRLTGVEDATIGTPIANRNRPELEHLIGFFVNRQCMRITVRDDDTFDGLVQQVRLTTTAAFENQDVPFERIVSTLLSGSRDTSRNPLVQLVFALHSQQDLSKIELE</sequence>
<reference evidence="1 2" key="1">
    <citation type="journal article" date="2016" name="Nat. Commun.">
        <title>Ectomycorrhizal ecology is imprinted in the genome of the dominant symbiotic fungus Cenococcum geophilum.</title>
        <authorList>
            <consortium name="DOE Joint Genome Institute"/>
            <person name="Peter M."/>
            <person name="Kohler A."/>
            <person name="Ohm R.A."/>
            <person name="Kuo A."/>
            <person name="Krutzmann J."/>
            <person name="Morin E."/>
            <person name="Arend M."/>
            <person name="Barry K.W."/>
            <person name="Binder M."/>
            <person name="Choi C."/>
            <person name="Clum A."/>
            <person name="Copeland A."/>
            <person name="Grisel N."/>
            <person name="Haridas S."/>
            <person name="Kipfer T."/>
            <person name="LaButti K."/>
            <person name="Lindquist E."/>
            <person name="Lipzen A."/>
            <person name="Maire R."/>
            <person name="Meier B."/>
            <person name="Mihaltcheva S."/>
            <person name="Molinier V."/>
            <person name="Murat C."/>
            <person name="Poggeler S."/>
            <person name="Quandt C.A."/>
            <person name="Sperisen C."/>
            <person name="Tritt A."/>
            <person name="Tisserant E."/>
            <person name="Crous P.W."/>
            <person name="Henrissat B."/>
            <person name="Nehls U."/>
            <person name="Egli S."/>
            <person name="Spatafora J.W."/>
            <person name="Grigoriev I.V."/>
            <person name="Martin F.M."/>
        </authorList>
    </citation>
    <scope>NUCLEOTIDE SEQUENCE [LARGE SCALE GENOMIC DNA]</scope>
    <source>
        <strain evidence="1 2">1.58</strain>
    </source>
</reference>
<gene>
    <name evidence="1" type="ORF">K441DRAFT_499826</name>
</gene>
<name>A0ACC8EJX9_9PEZI</name>
<evidence type="ECO:0000313" key="1">
    <source>
        <dbReference type="EMBL" id="OCK86539.1"/>
    </source>
</evidence>
<protein>
    <submittedName>
        <fullName evidence="1">CoA-dependent acyltransferase</fullName>
    </submittedName>
</protein>
<dbReference type="EMBL" id="KV748320">
    <property type="protein sequence ID" value="OCK86539.1"/>
    <property type="molecule type" value="Genomic_DNA"/>
</dbReference>
<keyword evidence="1" id="KW-0808">Transferase</keyword>
<accession>A0ACC8EJX9</accession>
<feature type="non-terminal residue" evidence="1">
    <location>
        <position position="1"/>
    </location>
</feature>
<keyword evidence="1" id="KW-0012">Acyltransferase</keyword>